<feature type="compositionally biased region" description="Pro residues" evidence="1">
    <location>
        <begin position="237"/>
        <end position="251"/>
    </location>
</feature>
<dbReference type="Pfam" id="PF00784">
    <property type="entry name" value="MyTH4"/>
    <property type="match status" value="1"/>
</dbReference>
<feature type="domain" description="WW" evidence="2">
    <location>
        <begin position="47"/>
        <end position="74"/>
    </location>
</feature>
<evidence type="ECO:0000259" key="4">
    <source>
        <dbReference type="PROSITE" id="PS51016"/>
    </source>
</evidence>
<dbReference type="InterPro" id="IPR038185">
    <property type="entry name" value="MyTH4_dom_sf"/>
</dbReference>
<dbReference type="SMART" id="SM00456">
    <property type="entry name" value="WW"/>
    <property type="match status" value="2"/>
</dbReference>
<dbReference type="Proteomes" id="UP001159427">
    <property type="component" value="Unassembled WGS sequence"/>
</dbReference>
<dbReference type="InterPro" id="IPR008936">
    <property type="entry name" value="Rho_GTPase_activation_prot"/>
</dbReference>
<evidence type="ECO:0000259" key="3">
    <source>
        <dbReference type="PROSITE" id="PS50238"/>
    </source>
</evidence>
<feature type="region of interest" description="Disordered" evidence="1">
    <location>
        <begin position="417"/>
        <end position="464"/>
    </location>
</feature>
<dbReference type="Gene3D" id="2.20.70.10">
    <property type="match status" value="1"/>
</dbReference>
<dbReference type="PROSITE" id="PS50238">
    <property type="entry name" value="RHOGAP"/>
    <property type="match status" value="1"/>
</dbReference>
<dbReference type="InterPro" id="IPR000198">
    <property type="entry name" value="RhoGAP_dom"/>
</dbReference>
<dbReference type="InterPro" id="IPR036020">
    <property type="entry name" value="WW_dom_sf"/>
</dbReference>
<evidence type="ECO:0000256" key="1">
    <source>
        <dbReference type="SAM" id="MobiDB-lite"/>
    </source>
</evidence>
<dbReference type="PROSITE" id="PS50020">
    <property type="entry name" value="WW_DOMAIN_2"/>
    <property type="match status" value="1"/>
</dbReference>
<evidence type="ECO:0008006" key="7">
    <source>
        <dbReference type="Google" id="ProtNLM"/>
    </source>
</evidence>
<feature type="compositionally biased region" description="Low complexity" evidence="1">
    <location>
        <begin position="427"/>
        <end position="439"/>
    </location>
</feature>
<accession>A0ABN8M5W2</accession>
<comment type="caution">
    <text evidence="5">The sequence shown here is derived from an EMBL/GenBank/DDBJ whole genome shotgun (WGS) entry which is preliminary data.</text>
</comment>
<dbReference type="SUPFAM" id="SSF51045">
    <property type="entry name" value="WW domain"/>
    <property type="match status" value="1"/>
</dbReference>
<evidence type="ECO:0000313" key="5">
    <source>
        <dbReference type="EMBL" id="CAH3024955.1"/>
    </source>
</evidence>
<dbReference type="PANTHER" id="PTHR45876:SF8">
    <property type="entry name" value="FI04035P"/>
    <property type="match status" value="1"/>
</dbReference>
<name>A0ABN8M5W2_9CNID</name>
<dbReference type="InterPro" id="IPR001202">
    <property type="entry name" value="WW_dom"/>
</dbReference>
<gene>
    <name evidence="5" type="ORF">PEVE_00024529</name>
</gene>
<dbReference type="InterPro" id="IPR000857">
    <property type="entry name" value="MyTH4_dom"/>
</dbReference>
<feature type="compositionally biased region" description="Polar residues" evidence="1">
    <location>
        <begin position="440"/>
        <end position="450"/>
    </location>
</feature>
<dbReference type="SUPFAM" id="SSF48350">
    <property type="entry name" value="GTPase activation domain, GAP"/>
    <property type="match status" value="1"/>
</dbReference>
<feature type="region of interest" description="Disordered" evidence="1">
    <location>
        <begin position="88"/>
        <end position="158"/>
    </location>
</feature>
<feature type="region of interest" description="Disordered" evidence="1">
    <location>
        <begin position="173"/>
        <end position="256"/>
    </location>
</feature>
<reference evidence="5 6" key="1">
    <citation type="submission" date="2022-05" db="EMBL/GenBank/DDBJ databases">
        <authorList>
            <consortium name="Genoscope - CEA"/>
            <person name="William W."/>
        </authorList>
    </citation>
    <scope>NUCLEOTIDE SEQUENCE [LARGE SCALE GENOMIC DNA]</scope>
</reference>
<dbReference type="Pfam" id="PF00620">
    <property type="entry name" value="RhoGAP"/>
    <property type="match status" value="1"/>
</dbReference>
<dbReference type="EMBL" id="CALNXI010000329">
    <property type="protein sequence ID" value="CAH3024955.1"/>
    <property type="molecule type" value="Genomic_DNA"/>
</dbReference>
<feature type="domain" description="Rho-GAP" evidence="3">
    <location>
        <begin position="666"/>
        <end position="854"/>
    </location>
</feature>
<evidence type="ECO:0000313" key="6">
    <source>
        <dbReference type="Proteomes" id="UP001159427"/>
    </source>
</evidence>
<dbReference type="PANTHER" id="PTHR45876">
    <property type="entry name" value="FI04035P"/>
    <property type="match status" value="1"/>
</dbReference>
<feature type="compositionally biased region" description="Basic and acidic residues" evidence="1">
    <location>
        <begin position="196"/>
        <end position="205"/>
    </location>
</feature>
<evidence type="ECO:0000259" key="2">
    <source>
        <dbReference type="PROSITE" id="PS50020"/>
    </source>
</evidence>
<organism evidence="5 6">
    <name type="scientific">Porites evermanni</name>
    <dbReference type="NCBI Taxonomy" id="104178"/>
    <lineage>
        <taxon>Eukaryota</taxon>
        <taxon>Metazoa</taxon>
        <taxon>Cnidaria</taxon>
        <taxon>Anthozoa</taxon>
        <taxon>Hexacorallia</taxon>
        <taxon>Scleractinia</taxon>
        <taxon>Fungiina</taxon>
        <taxon>Poritidae</taxon>
        <taxon>Porites</taxon>
    </lineage>
</organism>
<feature type="region of interest" description="Disordered" evidence="1">
    <location>
        <begin position="268"/>
        <end position="304"/>
    </location>
</feature>
<dbReference type="Gene3D" id="1.25.40.530">
    <property type="entry name" value="MyTH4 domain"/>
    <property type="match status" value="1"/>
</dbReference>
<protein>
    <recommendedName>
        <fullName evidence="7">Rho GTPase-activating protein 39</fullName>
    </recommendedName>
</protein>
<feature type="compositionally biased region" description="Polar residues" evidence="1">
    <location>
        <begin position="278"/>
        <end position="292"/>
    </location>
</feature>
<dbReference type="SMART" id="SM00139">
    <property type="entry name" value="MyTH4"/>
    <property type="match status" value="1"/>
</dbReference>
<proteinExistence type="predicted"/>
<dbReference type="Gene3D" id="1.10.555.10">
    <property type="entry name" value="Rho GTPase activation protein"/>
    <property type="match status" value="1"/>
</dbReference>
<feature type="compositionally biased region" description="Low complexity" evidence="1">
    <location>
        <begin position="134"/>
        <end position="158"/>
    </location>
</feature>
<feature type="compositionally biased region" description="Basic and acidic residues" evidence="1">
    <location>
        <begin position="226"/>
        <end position="235"/>
    </location>
</feature>
<dbReference type="SMART" id="SM00324">
    <property type="entry name" value="RhoGAP"/>
    <property type="match status" value="1"/>
</dbReference>
<feature type="compositionally biased region" description="Basic and acidic residues" evidence="1">
    <location>
        <begin position="96"/>
        <end position="133"/>
    </location>
</feature>
<keyword evidence="6" id="KW-1185">Reference proteome</keyword>
<dbReference type="PROSITE" id="PS51016">
    <property type="entry name" value="MYTH4"/>
    <property type="match status" value="1"/>
</dbReference>
<sequence>MAEKVEWVEIIEPRTGEPMYANLKSGQCLWDPPAGVRVKKANDTQWWELYDQKTRRYYYYSAGTQTTVWHKPKDAEIIPLAKLQTLKAREKRRAAKAREERREGSSRRESSERRKRDGSLRKDSSGKHDDGNLHRSLSSPSLPHSSLPRSSAAVPSSSLSSLSFVNNKTEMLPFKSQPSSSSTAVPKEASVVENGVEDKPAKGDAEDVVDTNSEEVTTANVDEVDAERVEKRKSPELPLPGIPLPELPAPEAPAATPNVTLLSIQDGKENVTDDEGQLTPSGTLSRTGTLDDSTGEDHLSPSGTIERARQAVESASRTILANRAAAASSQTERKEDDSVFIERGSFKGSRKGHRESLDDSLSLKLRAGGMPATTARLVEACAPPSLNDSLPSIRSLRHQRQVSDSVLKDLRIDDDDDDDLDTKSLGTPSTLPRLSRPSSIATPATGSSKHSTLERSHSIPGSKPPLMRALGAYEEYFSHHKKGVFRRKRISLASMLSWSKVPIKKPLILIQDRQMKKDAIDMFKLILGYMGDRTIKGKSPEKLALELTTKGWGTPVLRDEIYLQLCKQTTDNFRPDSLRCGWELMAICLALFPPSTKFHSYLEGYINKNLEDSDWKDIPVTQYASHCSVRLKRIARTGAKRGLRKPSVDDIKQAKSSVFQLSMFGSTLDEIMEAQAKQFPSLKLPWILPTLAESVLQHQGASTEGIFRVPGDIDEVNCQKLKLDRWEVPTDFADPFVPASLLKLWFRELHEPLIPERFYDKCVNNCDNPTVAVALVMALPEVNRLVLSYLIRFLQIFSLPNNSTVTKMDVNNLSMVWAPNCLRCPSDDPKEIFENTRKEMTFMRTLLRSLDTTFMEGVR</sequence>
<feature type="domain" description="MyTH4" evidence="4">
    <location>
        <begin position="498"/>
        <end position="655"/>
    </location>
</feature>